<evidence type="ECO:0000256" key="3">
    <source>
        <dbReference type="ARBA" id="ARBA00023002"/>
    </source>
</evidence>
<keyword evidence="2" id="KW-0288">FMN</keyword>
<organism evidence="5 6">
    <name type="scientific">Cohnella lubricantis</name>
    <dbReference type="NCBI Taxonomy" id="2163172"/>
    <lineage>
        <taxon>Bacteria</taxon>
        <taxon>Bacillati</taxon>
        <taxon>Bacillota</taxon>
        <taxon>Bacilli</taxon>
        <taxon>Bacillales</taxon>
        <taxon>Paenibacillaceae</taxon>
        <taxon>Cohnella</taxon>
    </lineage>
</organism>
<dbReference type="GO" id="GO:0052873">
    <property type="term" value="F:FMN reductase (NADPH) activity"/>
    <property type="evidence" value="ECO:0007669"/>
    <property type="project" value="UniProtKB-EC"/>
</dbReference>
<dbReference type="RefSeq" id="WP_185179639.1">
    <property type="nucleotide sequence ID" value="NZ_CBCSEP010000009.1"/>
</dbReference>
<dbReference type="PANTHER" id="PTHR43408">
    <property type="entry name" value="FMN REDUCTASE (NADPH)"/>
    <property type="match status" value="1"/>
</dbReference>
<dbReference type="NCBIfam" id="TIGR03567">
    <property type="entry name" value="FMN_reduc_SsuE"/>
    <property type="match status" value="1"/>
</dbReference>
<dbReference type="InterPro" id="IPR020048">
    <property type="entry name" value="NADPH-dep_FMN_reduc_SsuE"/>
</dbReference>
<reference evidence="5 6" key="1">
    <citation type="submission" date="2020-08" db="EMBL/GenBank/DDBJ databases">
        <title>Cohnella phylogeny.</title>
        <authorList>
            <person name="Dunlap C."/>
        </authorList>
    </citation>
    <scope>NUCLEOTIDE SEQUENCE [LARGE SCALE GENOMIC DNA]</scope>
    <source>
        <strain evidence="5 6">DSM 103658</strain>
    </source>
</reference>
<evidence type="ECO:0000256" key="2">
    <source>
        <dbReference type="ARBA" id="ARBA00022643"/>
    </source>
</evidence>
<dbReference type="Pfam" id="PF03358">
    <property type="entry name" value="FMN_red"/>
    <property type="match status" value="1"/>
</dbReference>
<evidence type="ECO:0000313" key="5">
    <source>
        <dbReference type="EMBL" id="MBB6678369.1"/>
    </source>
</evidence>
<gene>
    <name evidence="5" type="primary">ssuE</name>
    <name evidence="5" type="ORF">H4Q31_13765</name>
</gene>
<evidence type="ECO:0000313" key="6">
    <source>
        <dbReference type="Proteomes" id="UP000574133"/>
    </source>
</evidence>
<dbReference type="GO" id="GO:0046306">
    <property type="term" value="P:alkanesulfonate catabolic process"/>
    <property type="evidence" value="ECO:0007669"/>
    <property type="project" value="InterPro"/>
</dbReference>
<dbReference type="EMBL" id="JACJVN010000055">
    <property type="protein sequence ID" value="MBB6678369.1"/>
    <property type="molecule type" value="Genomic_DNA"/>
</dbReference>
<dbReference type="SUPFAM" id="SSF52218">
    <property type="entry name" value="Flavoproteins"/>
    <property type="match status" value="1"/>
</dbReference>
<evidence type="ECO:0000259" key="4">
    <source>
        <dbReference type="Pfam" id="PF03358"/>
    </source>
</evidence>
<sequence>MAKIVILVGSPMEKTRLNGIVEYVRSKVAEAGIKPSLIAVRDLPAEDLLHARFDSEAIQAANREVEQADAVIVATPVFKASFPGVLKAYIDLLPQKGFQNKVVLPIAIGGTIAHLLSIDFAMKPVLSTMGPRNLLAGVFVQDAQVVWNDDGTADIAEEAASRLDESVRLLLQETALQSSNVKA</sequence>
<evidence type="ECO:0000256" key="1">
    <source>
        <dbReference type="ARBA" id="ARBA00022630"/>
    </source>
</evidence>
<name>A0A841TEF8_9BACL</name>
<dbReference type="AlphaFoldDB" id="A0A841TEF8"/>
<dbReference type="Gene3D" id="3.40.50.360">
    <property type="match status" value="1"/>
</dbReference>
<keyword evidence="3 5" id="KW-0560">Oxidoreductase</keyword>
<dbReference type="InterPro" id="IPR005025">
    <property type="entry name" value="FMN_Rdtase-like_dom"/>
</dbReference>
<comment type="caution">
    <text evidence="5">The sequence shown here is derived from an EMBL/GenBank/DDBJ whole genome shotgun (WGS) entry which is preliminary data.</text>
</comment>
<dbReference type="PANTHER" id="PTHR43408:SF1">
    <property type="entry name" value="FMN REDUCTASE (NADPH)"/>
    <property type="match status" value="1"/>
</dbReference>
<keyword evidence="1" id="KW-0285">Flavoprotein</keyword>
<feature type="domain" description="NADPH-dependent FMN reductase-like" evidence="4">
    <location>
        <begin position="3"/>
        <end position="139"/>
    </location>
</feature>
<dbReference type="EC" id="1.5.1.38" evidence="5"/>
<proteinExistence type="predicted"/>
<accession>A0A841TEF8</accession>
<dbReference type="InterPro" id="IPR029039">
    <property type="entry name" value="Flavoprotein-like_sf"/>
</dbReference>
<dbReference type="Proteomes" id="UP000574133">
    <property type="component" value="Unassembled WGS sequence"/>
</dbReference>
<keyword evidence="6" id="KW-1185">Reference proteome</keyword>
<protein>
    <submittedName>
        <fullName evidence="5">NADPH-dependent FMN reductase</fullName>
        <ecNumber evidence="5">1.5.1.38</ecNumber>
    </submittedName>
</protein>
<dbReference type="InterPro" id="IPR051814">
    <property type="entry name" value="NAD(P)H-dep_FMN_reductase"/>
</dbReference>